<protein>
    <submittedName>
        <fullName evidence="1">Uncharacterized protein</fullName>
    </submittedName>
</protein>
<sequence>MPVAQFKNGSTDYVDLVKDCDFPAGHDFIKGECLGRQVVAFKVRLSDDQKQHVDQGIMVFFQRYTDSLNTWVCFPSHLSGKGDVGRKFQLAFDSGSRVNDHTVQCIQDLLTAGTDYAANIEVWDGATTQYVTKSAYFSIGHN</sequence>
<reference evidence="1" key="1">
    <citation type="journal article" date="2020" name="Nature">
        <title>Giant virus diversity and host interactions through global metagenomics.</title>
        <authorList>
            <person name="Schulz F."/>
            <person name="Roux S."/>
            <person name="Paez-Espino D."/>
            <person name="Jungbluth S."/>
            <person name="Walsh D.A."/>
            <person name="Denef V.J."/>
            <person name="McMahon K.D."/>
            <person name="Konstantinidis K.T."/>
            <person name="Eloe-Fadrosh E.A."/>
            <person name="Kyrpides N.C."/>
            <person name="Woyke T."/>
        </authorList>
    </citation>
    <scope>NUCLEOTIDE SEQUENCE</scope>
    <source>
        <strain evidence="1">GVMAG-M-3300018080-19</strain>
    </source>
</reference>
<accession>A0A6C0BN47</accession>
<proteinExistence type="predicted"/>
<dbReference type="EMBL" id="MN739210">
    <property type="protein sequence ID" value="QHS93837.1"/>
    <property type="molecule type" value="Genomic_DNA"/>
</dbReference>
<name>A0A6C0BN47_9ZZZZ</name>
<evidence type="ECO:0000313" key="1">
    <source>
        <dbReference type="EMBL" id="QHS93837.1"/>
    </source>
</evidence>
<dbReference type="AlphaFoldDB" id="A0A6C0BN47"/>
<organism evidence="1">
    <name type="scientific">viral metagenome</name>
    <dbReference type="NCBI Taxonomy" id="1070528"/>
    <lineage>
        <taxon>unclassified sequences</taxon>
        <taxon>metagenomes</taxon>
        <taxon>organismal metagenomes</taxon>
    </lineage>
</organism>